<evidence type="ECO:0000313" key="3">
    <source>
        <dbReference type="EMBL" id="TNN52545.1"/>
    </source>
</evidence>
<accession>A0A4Z2GHC0</accession>
<feature type="signal peptide" evidence="2">
    <location>
        <begin position="1"/>
        <end position="48"/>
    </location>
</feature>
<feature type="chain" id="PRO_5021432633" evidence="2">
    <location>
        <begin position="49"/>
        <end position="256"/>
    </location>
</feature>
<evidence type="ECO:0000256" key="1">
    <source>
        <dbReference type="SAM" id="MobiDB-lite"/>
    </source>
</evidence>
<feature type="region of interest" description="Disordered" evidence="1">
    <location>
        <begin position="206"/>
        <end position="256"/>
    </location>
</feature>
<sequence length="256" mass="27819">MGPEPDRDCWDWVEPAGEKGDCPWLAAPPCSPWLLLLLLLEEPPPTLTAEPRPASVPVGRSSIEPDRSWKGRKDFHTMLLHVKSETGVPRVFLPMLGSVRGADDQAAWPSVRWLLVWVNAISAATHKAFVSQHAAVSAHPLCQPASLSPGVIFPRSTPGTRFPLSLPLSFSPVGPLPVSANRVTWQRELSDVMRCLDQSGGLCSHATDPLPPTHTHPSISEKHGAVTPRRRPGTLSGSGSEPSWSEERGSNRRVDT</sequence>
<dbReference type="AlphaFoldDB" id="A0A4Z2GHC0"/>
<name>A0A4Z2GHC0_9TELE</name>
<protein>
    <submittedName>
        <fullName evidence="3">Uncharacterized protein</fullName>
    </submittedName>
</protein>
<dbReference type="Proteomes" id="UP000314294">
    <property type="component" value="Unassembled WGS sequence"/>
</dbReference>
<organism evidence="3 4">
    <name type="scientific">Liparis tanakae</name>
    <name type="common">Tanaka's snailfish</name>
    <dbReference type="NCBI Taxonomy" id="230148"/>
    <lineage>
        <taxon>Eukaryota</taxon>
        <taxon>Metazoa</taxon>
        <taxon>Chordata</taxon>
        <taxon>Craniata</taxon>
        <taxon>Vertebrata</taxon>
        <taxon>Euteleostomi</taxon>
        <taxon>Actinopterygii</taxon>
        <taxon>Neopterygii</taxon>
        <taxon>Teleostei</taxon>
        <taxon>Neoteleostei</taxon>
        <taxon>Acanthomorphata</taxon>
        <taxon>Eupercaria</taxon>
        <taxon>Perciformes</taxon>
        <taxon>Cottioidei</taxon>
        <taxon>Cottales</taxon>
        <taxon>Liparidae</taxon>
        <taxon>Liparis</taxon>
    </lineage>
</organism>
<comment type="caution">
    <text evidence="3">The sequence shown here is derived from an EMBL/GenBank/DDBJ whole genome shotgun (WGS) entry which is preliminary data.</text>
</comment>
<evidence type="ECO:0000313" key="4">
    <source>
        <dbReference type="Proteomes" id="UP000314294"/>
    </source>
</evidence>
<dbReference type="EMBL" id="SRLO01000543">
    <property type="protein sequence ID" value="TNN52545.1"/>
    <property type="molecule type" value="Genomic_DNA"/>
</dbReference>
<reference evidence="3 4" key="1">
    <citation type="submission" date="2019-03" db="EMBL/GenBank/DDBJ databases">
        <title>First draft genome of Liparis tanakae, snailfish: a comprehensive survey of snailfish specific genes.</title>
        <authorList>
            <person name="Kim W."/>
            <person name="Song I."/>
            <person name="Jeong J.-H."/>
            <person name="Kim D."/>
            <person name="Kim S."/>
            <person name="Ryu S."/>
            <person name="Song J.Y."/>
            <person name="Lee S.K."/>
        </authorList>
    </citation>
    <scope>NUCLEOTIDE SEQUENCE [LARGE SCALE GENOMIC DNA]</scope>
    <source>
        <tissue evidence="3">Muscle</tissue>
    </source>
</reference>
<keyword evidence="4" id="KW-1185">Reference proteome</keyword>
<evidence type="ECO:0000256" key="2">
    <source>
        <dbReference type="SAM" id="SignalP"/>
    </source>
</evidence>
<keyword evidence="2" id="KW-0732">Signal</keyword>
<proteinExistence type="predicted"/>
<feature type="compositionally biased region" description="Basic and acidic residues" evidence="1">
    <location>
        <begin position="245"/>
        <end position="256"/>
    </location>
</feature>
<gene>
    <name evidence="3" type="ORF">EYF80_037242</name>
</gene>